<evidence type="ECO:0000313" key="2">
    <source>
        <dbReference type="Proteomes" id="UP001390339"/>
    </source>
</evidence>
<sequence>MSQITDLPTEILLGIEEHLDHPVLFSGDALACTCVSMWERLGGTSAFRRAAIADRIRTLRADEICLDVCQVEVNEELDRSAIKYYELIEAYRGASYTKKDVAWLQGVARKGMGPTNTDTIADAYLNDQRETLKENGVTVTKPDHNGFPREVHMSYTLDDATSKTFLNRAIMGCMDLDKIEQTIDTYAEVFPEIFTGACCKPLLELAPIYTAVRAKRPFVMQMLVNKELAPTDIVDRLLPTKRFISMLKL</sequence>
<name>A0ABR2IAF8_9PEZI</name>
<gene>
    <name evidence="1" type="ORF">PGQ11_010433</name>
</gene>
<organism evidence="1 2">
    <name type="scientific">Apiospora arundinis</name>
    <dbReference type="NCBI Taxonomy" id="335852"/>
    <lineage>
        <taxon>Eukaryota</taxon>
        <taxon>Fungi</taxon>
        <taxon>Dikarya</taxon>
        <taxon>Ascomycota</taxon>
        <taxon>Pezizomycotina</taxon>
        <taxon>Sordariomycetes</taxon>
        <taxon>Xylariomycetidae</taxon>
        <taxon>Amphisphaeriales</taxon>
        <taxon>Apiosporaceae</taxon>
        <taxon>Apiospora</taxon>
    </lineage>
</organism>
<evidence type="ECO:0008006" key="3">
    <source>
        <dbReference type="Google" id="ProtNLM"/>
    </source>
</evidence>
<dbReference type="EMBL" id="JAPCWZ010000006">
    <property type="protein sequence ID" value="KAK8859699.1"/>
    <property type="molecule type" value="Genomic_DNA"/>
</dbReference>
<protein>
    <recommendedName>
        <fullName evidence="3">F-box domain-containing protein</fullName>
    </recommendedName>
</protein>
<proteinExistence type="predicted"/>
<accession>A0ABR2IAF8</accession>
<evidence type="ECO:0000313" key="1">
    <source>
        <dbReference type="EMBL" id="KAK8859699.1"/>
    </source>
</evidence>
<reference evidence="1 2" key="1">
    <citation type="journal article" date="2024" name="IMA Fungus">
        <title>Apiospora arundinis, a panoply of carbohydrate-active enzymes and secondary metabolites.</title>
        <authorList>
            <person name="Sorensen T."/>
            <person name="Petersen C."/>
            <person name="Muurmann A.T."/>
            <person name="Christiansen J.V."/>
            <person name="Brundto M.L."/>
            <person name="Overgaard C.K."/>
            <person name="Boysen A.T."/>
            <person name="Wollenberg R.D."/>
            <person name="Larsen T.O."/>
            <person name="Sorensen J.L."/>
            <person name="Nielsen K.L."/>
            <person name="Sondergaard T.E."/>
        </authorList>
    </citation>
    <scope>NUCLEOTIDE SEQUENCE [LARGE SCALE GENOMIC DNA]</scope>
    <source>
        <strain evidence="1 2">AAU 773</strain>
    </source>
</reference>
<keyword evidence="2" id="KW-1185">Reference proteome</keyword>
<dbReference type="Proteomes" id="UP001390339">
    <property type="component" value="Unassembled WGS sequence"/>
</dbReference>
<comment type="caution">
    <text evidence="1">The sequence shown here is derived from an EMBL/GenBank/DDBJ whole genome shotgun (WGS) entry which is preliminary data.</text>
</comment>